<dbReference type="Ensembl" id="ENSLCAT00010010888.1">
    <property type="protein sequence ID" value="ENSLCAP00010010656.1"/>
    <property type="gene ID" value="ENSLCAG00010005082.1"/>
</dbReference>
<feature type="compositionally biased region" description="Pro residues" evidence="1">
    <location>
        <begin position="191"/>
        <end position="212"/>
    </location>
</feature>
<feature type="region of interest" description="Disordered" evidence="1">
    <location>
        <begin position="156"/>
        <end position="212"/>
    </location>
</feature>
<dbReference type="InParanoid" id="A0A4W6CHY5"/>
<keyword evidence="3" id="KW-1185">Reference proteome</keyword>
<reference evidence="3" key="1">
    <citation type="submission" date="2015-09" db="EMBL/GenBank/DDBJ databases">
        <authorList>
            <person name="Sai Rama Sridatta P."/>
        </authorList>
    </citation>
    <scope>NUCLEOTIDE SEQUENCE [LARGE SCALE GENOMIC DNA]</scope>
</reference>
<name>A0A4W6CHY5_LATCA</name>
<evidence type="ECO:0000313" key="2">
    <source>
        <dbReference type="Ensembl" id="ENSLCAP00010010656.1"/>
    </source>
</evidence>
<evidence type="ECO:0000256" key="1">
    <source>
        <dbReference type="SAM" id="MobiDB-lite"/>
    </source>
</evidence>
<dbReference type="Proteomes" id="UP000314980">
    <property type="component" value="Unassembled WGS sequence"/>
</dbReference>
<reference evidence="2" key="2">
    <citation type="submission" date="2025-08" db="UniProtKB">
        <authorList>
            <consortium name="Ensembl"/>
        </authorList>
    </citation>
    <scope>IDENTIFICATION</scope>
</reference>
<accession>A0A4W6CHY5</accession>
<evidence type="ECO:0000313" key="3">
    <source>
        <dbReference type="Proteomes" id="UP000314980"/>
    </source>
</evidence>
<protein>
    <submittedName>
        <fullName evidence="2">Uncharacterized protein</fullName>
    </submittedName>
</protein>
<proteinExistence type="predicted"/>
<reference evidence="2" key="3">
    <citation type="submission" date="2025-09" db="UniProtKB">
        <authorList>
            <consortium name="Ensembl"/>
        </authorList>
    </citation>
    <scope>IDENTIFICATION</scope>
</reference>
<sequence length="212" mass="22621">MVVRVLLLAVQVAHDDQLRQLLVRVHGDLQAEELVGVGPCAQRVLCHAVGAGVPVGGHGDGEEGADVRELRRVVVDVQHLDAAFDQPRPRADALHHVGDRHLKLQETSVALKQIAAVPQRLAVDGDLGGVDVAGLAVHPQVWGNPPPACRGDRCRAGPGRPPDSRSACWAAAPQERDTGCRWARRYRRPAGQPPTTEPPTSAPPCLHPTAPL</sequence>
<organism evidence="2 3">
    <name type="scientific">Lates calcarifer</name>
    <name type="common">Barramundi</name>
    <name type="synonym">Holocentrus calcarifer</name>
    <dbReference type="NCBI Taxonomy" id="8187"/>
    <lineage>
        <taxon>Eukaryota</taxon>
        <taxon>Metazoa</taxon>
        <taxon>Chordata</taxon>
        <taxon>Craniata</taxon>
        <taxon>Vertebrata</taxon>
        <taxon>Euteleostomi</taxon>
        <taxon>Actinopterygii</taxon>
        <taxon>Neopterygii</taxon>
        <taxon>Teleostei</taxon>
        <taxon>Neoteleostei</taxon>
        <taxon>Acanthomorphata</taxon>
        <taxon>Carangaria</taxon>
        <taxon>Carangaria incertae sedis</taxon>
        <taxon>Centropomidae</taxon>
        <taxon>Lates</taxon>
    </lineage>
</organism>
<dbReference type="AlphaFoldDB" id="A0A4W6CHY5"/>
<dbReference type="GeneTree" id="ENSGT00970000197534"/>